<dbReference type="InterPro" id="IPR037401">
    <property type="entry name" value="SnoaL-like"/>
</dbReference>
<feature type="domain" description="SnoaL-like" evidence="1">
    <location>
        <begin position="10"/>
        <end position="153"/>
    </location>
</feature>
<dbReference type="AlphaFoldDB" id="A0A9P9WM99"/>
<dbReference type="OrthoDB" id="5208229at2759"/>
<name>A0A9P9WM99_9PEZI</name>
<dbReference type="Gene3D" id="3.10.450.50">
    <property type="match status" value="1"/>
</dbReference>
<dbReference type="SUPFAM" id="SSF54427">
    <property type="entry name" value="NTF2-like"/>
    <property type="match status" value="1"/>
</dbReference>
<proteinExistence type="predicted"/>
<gene>
    <name evidence="2" type="ORF">JX265_005990</name>
</gene>
<evidence type="ECO:0000313" key="3">
    <source>
        <dbReference type="Proteomes" id="UP000829685"/>
    </source>
</evidence>
<dbReference type="InterPro" id="IPR032710">
    <property type="entry name" value="NTF2-like_dom_sf"/>
</dbReference>
<dbReference type="EMBL" id="JAFIMR010000013">
    <property type="protein sequence ID" value="KAI1870950.1"/>
    <property type="molecule type" value="Genomic_DNA"/>
</dbReference>
<accession>A0A9P9WM99</accession>
<organism evidence="2 3">
    <name type="scientific">Neoarthrinium moseri</name>
    <dbReference type="NCBI Taxonomy" id="1658444"/>
    <lineage>
        <taxon>Eukaryota</taxon>
        <taxon>Fungi</taxon>
        <taxon>Dikarya</taxon>
        <taxon>Ascomycota</taxon>
        <taxon>Pezizomycotina</taxon>
        <taxon>Sordariomycetes</taxon>
        <taxon>Xylariomycetidae</taxon>
        <taxon>Amphisphaeriales</taxon>
        <taxon>Apiosporaceae</taxon>
        <taxon>Neoarthrinium</taxon>
    </lineage>
</organism>
<evidence type="ECO:0000259" key="1">
    <source>
        <dbReference type="Pfam" id="PF13577"/>
    </source>
</evidence>
<protein>
    <recommendedName>
        <fullName evidence="1">SnoaL-like domain-containing protein</fullName>
    </recommendedName>
</protein>
<comment type="caution">
    <text evidence="2">The sequence shown here is derived from an EMBL/GenBank/DDBJ whole genome shotgun (WGS) entry which is preliminary data.</text>
</comment>
<sequence>MASSYDIQTYLLDRANVEDVLLKQVLFYDHRDEKGLKDEVYAPECIIDYTVMFGGEPLKTTNEEWAAEAIKIVKTLDASQHVNAGILVQLPQPGAKSRGRPDKCTAISNGNGHMVREAADGGPNMHTGGKQEYELVRLPELEAKGENPWRITKQKFIPVWSEGNSEVTALMQGSAIAQT</sequence>
<reference evidence="2" key="1">
    <citation type="submission" date="2021-03" db="EMBL/GenBank/DDBJ databases">
        <title>Revisited historic fungal species revealed as producer of novel bioactive compounds through whole genome sequencing and comparative genomics.</title>
        <authorList>
            <person name="Vignolle G.A."/>
            <person name="Hochenegger N."/>
            <person name="Mach R.L."/>
            <person name="Mach-Aigner A.R."/>
            <person name="Javad Rahimi M."/>
            <person name="Salim K.A."/>
            <person name="Chan C.M."/>
            <person name="Lim L.B.L."/>
            <person name="Cai F."/>
            <person name="Druzhinina I.S."/>
            <person name="U'Ren J.M."/>
            <person name="Derntl C."/>
        </authorList>
    </citation>
    <scope>NUCLEOTIDE SEQUENCE</scope>
    <source>
        <strain evidence="2">TUCIM 5799</strain>
    </source>
</reference>
<evidence type="ECO:0000313" key="2">
    <source>
        <dbReference type="EMBL" id="KAI1870950.1"/>
    </source>
</evidence>
<dbReference type="Proteomes" id="UP000829685">
    <property type="component" value="Unassembled WGS sequence"/>
</dbReference>
<dbReference type="Pfam" id="PF13577">
    <property type="entry name" value="SnoaL_4"/>
    <property type="match status" value="1"/>
</dbReference>
<keyword evidence="3" id="KW-1185">Reference proteome</keyword>